<evidence type="ECO:0000313" key="2">
    <source>
        <dbReference type="EMBL" id="ERS97825.1"/>
    </source>
</evidence>
<evidence type="ECO:0000256" key="1">
    <source>
        <dbReference type="SAM" id="MobiDB-lite"/>
    </source>
</evidence>
<dbReference type="AlphaFoldDB" id="U7PTM0"/>
<organism evidence="2 3">
    <name type="scientific">Sporothrix schenckii (strain ATCC 58251 / de Perez 2211183)</name>
    <name type="common">Rose-picker's disease fungus</name>
    <dbReference type="NCBI Taxonomy" id="1391915"/>
    <lineage>
        <taxon>Eukaryota</taxon>
        <taxon>Fungi</taxon>
        <taxon>Dikarya</taxon>
        <taxon>Ascomycota</taxon>
        <taxon>Pezizomycotina</taxon>
        <taxon>Sordariomycetes</taxon>
        <taxon>Sordariomycetidae</taxon>
        <taxon>Ophiostomatales</taxon>
        <taxon>Ophiostomataceae</taxon>
        <taxon>Sporothrix</taxon>
    </lineage>
</organism>
<evidence type="ECO:0000313" key="3">
    <source>
        <dbReference type="Proteomes" id="UP000018087"/>
    </source>
</evidence>
<dbReference type="Proteomes" id="UP000018087">
    <property type="component" value="Unassembled WGS sequence"/>
</dbReference>
<accession>U7PTM0</accession>
<dbReference type="OrthoDB" id="10424999at2759"/>
<dbReference type="EMBL" id="KI440847">
    <property type="protein sequence ID" value="ERS97825.1"/>
    <property type="molecule type" value="Genomic_DNA"/>
</dbReference>
<dbReference type="HOGENOM" id="CLU_1759971_0_0_1"/>
<gene>
    <name evidence="2" type="ORF">HMPREF1624_05996</name>
</gene>
<feature type="region of interest" description="Disordered" evidence="1">
    <location>
        <begin position="1"/>
        <end position="26"/>
    </location>
</feature>
<reference evidence="3" key="1">
    <citation type="journal article" date="2014" name="Genome Announc.">
        <title>Genome sequence of the pathogenic fungus Sporothrix schenckii (ATCC 58251).</title>
        <authorList>
            <person name="Cuomo C.A."/>
            <person name="Rodriguez-Del Valle N."/>
            <person name="Perez-Sanchez L."/>
            <person name="Abouelleil A."/>
            <person name="Goldberg J."/>
            <person name="Young S."/>
            <person name="Zeng Q."/>
            <person name="Birren B.W."/>
        </authorList>
    </citation>
    <scope>NUCLEOTIDE SEQUENCE [LARGE SCALE GENOMIC DNA]</scope>
    <source>
        <strain evidence="3">ATCC 58251 / de Perez 2211183</strain>
    </source>
</reference>
<proteinExistence type="predicted"/>
<sequence length="148" mass="15819">MSSISQLDGTCSATGCNSDGPSDEPCDQCTAAVQVQLSTSTPKNKAVVDTNLEAVAEPSPKEPEPLPTKVGGISGEPAGKKLKTIAKQLMLKKANCVWLYNTLHNLPRFLFMVSVLMSSRFRNLLSGCNDPLSKQGFRVSSSVRAFEA</sequence>
<feature type="compositionally biased region" description="Polar residues" evidence="1">
    <location>
        <begin position="1"/>
        <end position="20"/>
    </location>
</feature>
<feature type="region of interest" description="Disordered" evidence="1">
    <location>
        <begin position="55"/>
        <end position="77"/>
    </location>
</feature>
<name>U7PTM0_SPOS1</name>
<protein>
    <submittedName>
        <fullName evidence="2">Uncharacterized protein</fullName>
    </submittedName>
</protein>
<keyword evidence="3" id="KW-1185">Reference proteome</keyword>